<evidence type="ECO:0000313" key="1">
    <source>
        <dbReference type="EMBL" id="KAK8061711.1"/>
    </source>
</evidence>
<organism evidence="1 2">
    <name type="scientific">Apiospora phragmitis</name>
    <dbReference type="NCBI Taxonomy" id="2905665"/>
    <lineage>
        <taxon>Eukaryota</taxon>
        <taxon>Fungi</taxon>
        <taxon>Dikarya</taxon>
        <taxon>Ascomycota</taxon>
        <taxon>Pezizomycotina</taxon>
        <taxon>Sordariomycetes</taxon>
        <taxon>Xylariomycetidae</taxon>
        <taxon>Amphisphaeriales</taxon>
        <taxon>Apiosporaceae</taxon>
        <taxon>Apiospora</taxon>
    </lineage>
</organism>
<name>A0ABR1US13_9PEZI</name>
<accession>A0ABR1US13</accession>
<reference evidence="1 2" key="1">
    <citation type="submission" date="2023-01" db="EMBL/GenBank/DDBJ databases">
        <title>Analysis of 21 Apiospora genomes using comparative genomics revels a genus with tremendous synthesis potential of carbohydrate active enzymes and secondary metabolites.</title>
        <authorList>
            <person name="Sorensen T."/>
        </authorList>
    </citation>
    <scope>NUCLEOTIDE SEQUENCE [LARGE SCALE GENOMIC DNA]</scope>
    <source>
        <strain evidence="1 2">CBS 135458</strain>
    </source>
</reference>
<dbReference type="EMBL" id="JAQQWL010000008">
    <property type="protein sequence ID" value="KAK8061711.1"/>
    <property type="molecule type" value="Genomic_DNA"/>
</dbReference>
<dbReference type="Proteomes" id="UP001480595">
    <property type="component" value="Unassembled WGS sequence"/>
</dbReference>
<gene>
    <name evidence="1" type="ORF">PG994_008077</name>
</gene>
<dbReference type="GeneID" id="92092549"/>
<evidence type="ECO:0000313" key="2">
    <source>
        <dbReference type="Proteomes" id="UP001480595"/>
    </source>
</evidence>
<dbReference type="RefSeq" id="XP_066714973.1">
    <property type="nucleotide sequence ID" value="XM_066859486.1"/>
</dbReference>
<proteinExistence type="predicted"/>
<keyword evidence="2" id="KW-1185">Reference proteome</keyword>
<comment type="caution">
    <text evidence="1">The sequence shown here is derived from an EMBL/GenBank/DDBJ whole genome shotgun (WGS) entry which is preliminary data.</text>
</comment>
<protein>
    <submittedName>
        <fullName evidence="1">Uncharacterized protein</fullName>
    </submittedName>
</protein>
<sequence>MASSGIRIVTQVTEVQAVFTMCWHIDTKATPMQRRKTVTIRPGEPDPEWTFRTELSDVGRDEWVPRLNLELCEAFDVFFQLEQRFLVQFLQACKSEVVDDDNPYHREPLDVHTRQIHQMVLFGNELQRDVVTHKNPHPQVVETTILMLVEAFLFADIWQNKNDSDLRDGLEIAVPAIMDTVLALRPDENLKADILVTMEKEFTKAGIF</sequence>